<comment type="caution">
    <text evidence="1">The sequence shown here is derived from an EMBL/GenBank/DDBJ whole genome shotgun (WGS) entry which is preliminary data.</text>
</comment>
<dbReference type="EMBL" id="NGJN01000002">
    <property type="protein sequence ID" value="OZV69899.1"/>
    <property type="molecule type" value="Genomic_DNA"/>
</dbReference>
<reference evidence="1 2" key="1">
    <citation type="submission" date="2017-05" db="EMBL/GenBank/DDBJ databases">
        <title>The draft genome sequence of Idiomarina salinarum WNB302.</title>
        <authorList>
            <person name="Sun Y."/>
            <person name="Chen B."/>
            <person name="Du Z."/>
        </authorList>
    </citation>
    <scope>NUCLEOTIDE SEQUENCE [LARGE SCALE GENOMIC DNA]</scope>
    <source>
        <strain evidence="1 2">WNB302</strain>
    </source>
</reference>
<evidence type="ECO:0000313" key="1">
    <source>
        <dbReference type="EMBL" id="OZV69899.1"/>
    </source>
</evidence>
<dbReference type="PROSITE" id="PS51257">
    <property type="entry name" value="PROKAR_LIPOPROTEIN"/>
    <property type="match status" value="1"/>
</dbReference>
<proteinExistence type="predicted"/>
<organism evidence="1 2">
    <name type="scientific">Winogradskyella aurantia</name>
    <dbReference type="NCBI Taxonomy" id="1915063"/>
    <lineage>
        <taxon>Bacteria</taxon>
        <taxon>Pseudomonadati</taxon>
        <taxon>Bacteroidota</taxon>
        <taxon>Flavobacteriia</taxon>
        <taxon>Flavobacteriales</taxon>
        <taxon>Flavobacteriaceae</taxon>
        <taxon>Winogradskyella</taxon>
    </lineage>
</organism>
<dbReference type="Pfam" id="PF20050">
    <property type="entry name" value="DUF6452"/>
    <property type="match status" value="1"/>
</dbReference>
<dbReference type="InterPro" id="IPR045607">
    <property type="entry name" value="DUF6452"/>
</dbReference>
<name>A0A265UX68_9FLAO</name>
<dbReference type="Proteomes" id="UP000216840">
    <property type="component" value="Unassembled WGS sequence"/>
</dbReference>
<protein>
    <submittedName>
        <fullName evidence="1">Uncharacterized protein</fullName>
    </submittedName>
</protein>
<sequence length="186" mass="20901">MKKLNVIILFIITALLGCERDDICAEGTPTTPRLIIEFYDFSNPEQLKNVVRLTAYGEGLVLDENGNPTQPETASDATLVFNSNSNNLALPLLVENEGTIVTTTYILENETNLRLDNNPDTESNIDIIEISYIPRFDYVSRACGYKSIFQDLDINLISDDANWITDIDVIESTIDNENTVHVQIFH</sequence>
<evidence type="ECO:0000313" key="2">
    <source>
        <dbReference type="Proteomes" id="UP000216840"/>
    </source>
</evidence>
<keyword evidence="2" id="KW-1185">Reference proteome</keyword>
<gene>
    <name evidence="1" type="ORF">CA834_04575</name>
</gene>
<dbReference type="RefSeq" id="WP_094967490.1">
    <property type="nucleotide sequence ID" value="NZ_NGJN01000002.1"/>
</dbReference>
<dbReference type="OrthoDB" id="663527at2"/>
<dbReference type="AlphaFoldDB" id="A0A265UX68"/>
<accession>A0A265UX68</accession>